<reference evidence="4 5" key="1">
    <citation type="journal article" date="2019" name="Emerg. Microbes Infect.">
        <title>Comprehensive subspecies identification of 175 nontuberculous mycobacteria species based on 7547 genomic profiles.</title>
        <authorList>
            <person name="Matsumoto Y."/>
            <person name="Kinjo T."/>
            <person name="Motooka D."/>
            <person name="Nabeya D."/>
            <person name="Jung N."/>
            <person name="Uechi K."/>
            <person name="Horii T."/>
            <person name="Iida T."/>
            <person name="Fujita J."/>
            <person name="Nakamura S."/>
        </authorList>
    </citation>
    <scope>NUCLEOTIDE SEQUENCE [LARGE SCALE GENOMIC DNA]</scope>
    <source>
        <strain evidence="4 5">JCM 12687</strain>
    </source>
</reference>
<sequence length="177" mass="19309">MNEVEPSHAGARDEGHSKPKRAHLRWLAAAALAVALTGAAGYVGRVQFERHQTDVAAQQAVAAAVKYAVALTNFDSQAMDRNIAVIRDGATGEFKQRYDKSHGLLRTVLLDHQANAQGQVVESVVKSASTNRVEVELFVEQLVSNIEAPDSVVDFSSINMTMERVDGRWLASKVQLR</sequence>
<comment type="subcellular location">
    <subcellularLocation>
        <location evidence="1">Membrane</location>
    </subcellularLocation>
</comment>
<evidence type="ECO:0000256" key="2">
    <source>
        <dbReference type="ARBA" id="ARBA00023136"/>
    </source>
</evidence>
<dbReference type="RefSeq" id="WP_139799466.1">
    <property type="nucleotide sequence ID" value="NZ_AP022606.1"/>
</dbReference>
<feature type="transmembrane region" description="Helical" evidence="3">
    <location>
        <begin position="24"/>
        <end position="43"/>
    </location>
</feature>
<dbReference type="PANTHER" id="PTHR37042">
    <property type="entry name" value="OUTER MEMBRANE PROTEIN RV1973"/>
    <property type="match status" value="1"/>
</dbReference>
<name>A0ABN6B8Z4_9MYCO</name>
<keyword evidence="5" id="KW-1185">Reference proteome</keyword>
<keyword evidence="3" id="KW-1133">Transmembrane helix</keyword>
<evidence type="ECO:0000256" key="1">
    <source>
        <dbReference type="ARBA" id="ARBA00004370"/>
    </source>
</evidence>
<organism evidence="4 5">
    <name type="scientific">Mycobacterium branderi</name>
    <dbReference type="NCBI Taxonomy" id="43348"/>
    <lineage>
        <taxon>Bacteria</taxon>
        <taxon>Bacillati</taxon>
        <taxon>Actinomycetota</taxon>
        <taxon>Actinomycetes</taxon>
        <taxon>Mycobacteriales</taxon>
        <taxon>Mycobacteriaceae</taxon>
        <taxon>Mycobacterium</taxon>
    </lineage>
</organism>
<evidence type="ECO:0000313" key="5">
    <source>
        <dbReference type="Proteomes" id="UP000467379"/>
    </source>
</evidence>
<proteinExistence type="predicted"/>
<gene>
    <name evidence="4" type="ORF">MBRA_34220</name>
</gene>
<protein>
    <recommendedName>
        <fullName evidence="6">Mce associated membrane protein</fullName>
    </recommendedName>
</protein>
<evidence type="ECO:0008006" key="6">
    <source>
        <dbReference type="Google" id="ProtNLM"/>
    </source>
</evidence>
<evidence type="ECO:0000256" key="3">
    <source>
        <dbReference type="SAM" id="Phobius"/>
    </source>
</evidence>
<accession>A0ABN6B8Z4</accession>
<keyword evidence="3" id="KW-0812">Transmembrane</keyword>
<dbReference type="PANTHER" id="PTHR37042:SF4">
    <property type="entry name" value="OUTER MEMBRANE PROTEIN RV1973"/>
    <property type="match status" value="1"/>
</dbReference>
<evidence type="ECO:0000313" key="4">
    <source>
        <dbReference type="EMBL" id="BBZ13227.1"/>
    </source>
</evidence>
<dbReference type="Proteomes" id="UP000467379">
    <property type="component" value="Chromosome"/>
</dbReference>
<dbReference type="EMBL" id="AP022606">
    <property type="protein sequence ID" value="BBZ13227.1"/>
    <property type="molecule type" value="Genomic_DNA"/>
</dbReference>
<keyword evidence="2 3" id="KW-0472">Membrane</keyword>